<evidence type="ECO:0000313" key="2">
    <source>
        <dbReference type="Proteomes" id="UP000290289"/>
    </source>
</evidence>
<keyword evidence="2" id="KW-1185">Reference proteome</keyword>
<dbReference type="EMBL" id="RDQH01000343">
    <property type="protein sequence ID" value="RXH69159.1"/>
    <property type="molecule type" value="Genomic_DNA"/>
</dbReference>
<reference evidence="1 2" key="1">
    <citation type="submission" date="2018-10" db="EMBL/GenBank/DDBJ databases">
        <title>A high-quality apple genome assembly.</title>
        <authorList>
            <person name="Hu J."/>
        </authorList>
    </citation>
    <scope>NUCLEOTIDE SEQUENCE [LARGE SCALE GENOMIC DNA]</scope>
    <source>
        <strain evidence="2">cv. HFTH1</strain>
        <tissue evidence="1">Young leaf</tissue>
    </source>
</reference>
<evidence type="ECO:0000313" key="1">
    <source>
        <dbReference type="EMBL" id="RXH69159.1"/>
    </source>
</evidence>
<name>A0A498HDM5_MALDO</name>
<comment type="caution">
    <text evidence="1">The sequence shown here is derived from an EMBL/GenBank/DDBJ whole genome shotgun (WGS) entry which is preliminary data.</text>
</comment>
<sequence>MVLFTCSFSLKLKPYLLTLRHLLFLVPIRSLRCSAHLRPVFVFFLPSNLRRCNPSHSQSVSPSHSQSLTPMTCDGMTRASSSFESFRHFQS</sequence>
<dbReference type="AlphaFoldDB" id="A0A498HDM5"/>
<dbReference type="Proteomes" id="UP000290289">
    <property type="component" value="Chromosome 17"/>
</dbReference>
<protein>
    <submittedName>
        <fullName evidence="1">Uncharacterized protein</fullName>
    </submittedName>
</protein>
<accession>A0A498HDM5</accession>
<gene>
    <name evidence="1" type="ORF">DVH24_031492</name>
</gene>
<organism evidence="1 2">
    <name type="scientific">Malus domestica</name>
    <name type="common">Apple</name>
    <name type="synonym">Pyrus malus</name>
    <dbReference type="NCBI Taxonomy" id="3750"/>
    <lineage>
        <taxon>Eukaryota</taxon>
        <taxon>Viridiplantae</taxon>
        <taxon>Streptophyta</taxon>
        <taxon>Embryophyta</taxon>
        <taxon>Tracheophyta</taxon>
        <taxon>Spermatophyta</taxon>
        <taxon>Magnoliopsida</taxon>
        <taxon>eudicotyledons</taxon>
        <taxon>Gunneridae</taxon>
        <taxon>Pentapetalae</taxon>
        <taxon>rosids</taxon>
        <taxon>fabids</taxon>
        <taxon>Rosales</taxon>
        <taxon>Rosaceae</taxon>
        <taxon>Amygdaloideae</taxon>
        <taxon>Maleae</taxon>
        <taxon>Malus</taxon>
    </lineage>
</organism>
<proteinExistence type="predicted"/>